<keyword evidence="1" id="KW-0472">Membrane</keyword>
<proteinExistence type="predicted"/>
<dbReference type="Proteomes" id="UP000192929">
    <property type="component" value="Unassembled WGS sequence"/>
</dbReference>
<sequence>MGPLTALGIAVFTVPVVTAVSGGHTVELALSDFRAPLGIMLRADGLSALFLCLATIVGSIVTLYAALLPKATGTQLVSTRPLTDETLPPTRWQSAQPAFWRLWLACWAGLNVVFVSGDLFNTYVGLELVGLRAVALGDRRRVAGDQE</sequence>
<accession>A0A1X7D915</accession>
<protein>
    <submittedName>
        <fullName evidence="2">Uncharacterized protein</fullName>
    </submittedName>
</protein>
<dbReference type="AlphaFoldDB" id="A0A1X7D915"/>
<evidence type="ECO:0000256" key="1">
    <source>
        <dbReference type="SAM" id="Phobius"/>
    </source>
</evidence>
<keyword evidence="3" id="KW-1185">Reference proteome</keyword>
<evidence type="ECO:0000313" key="3">
    <source>
        <dbReference type="Proteomes" id="UP000192929"/>
    </source>
</evidence>
<feature type="transmembrane region" description="Helical" evidence="1">
    <location>
        <begin position="46"/>
        <end position="67"/>
    </location>
</feature>
<keyword evidence="1" id="KW-0812">Transmembrane</keyword>
<dbReference type="RefSeq" id="WP_085106993.1">
    <property type="nucleotide sequence ID" value="NZ_FXAC01000009.1"/>
</dbReference>
<gene>
    <name evidence="2" type="ORF">SAMN06296028_109113</name>
</gene>
<evidence type="ECO:0000313" key="2">
    <source>
        <dbReference type="EMBL" id="SMF10964.1"/>
    </source>
</evidence>
<reference evidence="3" key="1">
    <citation type="submission" date="2017-04" db="EMBL/GenBank/DDBJ databases">
        <authorList>
            <person name="Varghese N."/>
            <person name="Submissions S."/>
        </authorList>
    </citation>
    <scope>NUCLEOTIDE SEQUENCE [LARGE SCALE GENOMIC DNA]</scope>
    <source>
        <strain evidence="3">NIO-1021</strain>
    </source>
</reference>
<organism evidence="2 3">
    <name type="scientific">Kocuria marina subsp. indica</name>
    <dbReference type="NCBI Taxonomy" id="1049583"/>
    <lineage>
        <taxon>Bacteria</taxon>
        <taxon>Bacillati</taxon>
        <taxon>Actinomycetota</taxon>
        <taxon>Actinomycetes</taxon>
        <taxon>Micrococcales</taxon>
        <taxon>Micrococcaceae</taxon>
        <taxon>Kocuria</taxon>
    </lineage>
</organism>
<dbReference type="EMBL" id="FXAC01000009">
    <property type="protein sequence ID" value="SMF10964.1"/>
    <property type="molecule type" value="Genomic_DNA"/>
</dbReference>
<name>A0A1X7D915_9MICC</name>
<keyword evidence="1" id="KW-1133">Transmembrane helix</keyword>